<feature type="modified residue" description="4-aspartylphosphate" evidence="6">
    <location>
        <position position="682"/>
    </location>
</feature>
<protein>
    <recommendedName>
        <fullName evidence="2">histidine kinase</fullName>
        <ecNumber evidence="2">2.7.13.3</ecNumber>
    </recommendedName>
</protein>
<dbReference type="Pfam" id="PF00512">
    <property type="entry name" value="HisKA"/>
    <property type="match status" value="1"/>
</dbReference>
<dbReference type="Pfam" id="PF00072">
    <property type="entry name" value="Response_reg"/>
    <property type="match status" value="1"/>
</dbReference>
<dbReference type="SMART" id="SM00091">
    <property type="entry name" value="PAS"/>
    <property type="match status" value="3"/>
</dbReference>
<dbReference type="InterPro" id="IPR000014">
    <property type="entry name" value="PAS"/>
</dbReference>
<dbReference type="InterPro" id="IPR004358">
    <property type="entry name" value="Sig_transdc_His_kin-like_C"/>
</dbReference>
<dbReference type="SMART" id="SM00387">
    <property type="entry name" value="HATPase_c"/>
    <property type="match status" value="1"/>
</dbReference>
<dbReference type="CDD" id="cd00130">
    <property type="entry name" value="PAS"/>
    <property type="match status" value="1"/>
</dbReference>
<keyword evidence="7" id="KW-0175">Coiled coil</keyword>
<feature type="domain" description="PAS" evidence="10">
    <location>
        <begin position="7"/>
        <end position="77"/>
    </location>
</feature>
<keyword evidence="3 6" id="KW-0597">Phosphoprotein</keyword>
<keyword evidence="4" id="KW-0808">Transferase</keyword>
<dbReference type="InterPro" id="IPR013655">
    <property type="entry name" value="PAS_fold_3"/>
</dbReference>
<accession>A0A8J6P045</accession>
<comment type="caution">
    <text evidence="12">The sequence shown here is derived from an EMBL/GenBank/DDBJ whole genome shotgun (WGS) entry which is preliminary data.</text>
</comment>
<dbReference type="Proteomes" id="UP000605201">
    <property type="component" value="Unassembled WGS sequence"/>
</dbReference>
<evidence type="ECO:0000256" key="4">
    <source>
        <dbReference type="ARBA" id="ARBA00022679"/>
    </source>
</evidence>
<feature type="domain" description="PAS" evidence="10">
    <location>
        <begin position="255"/>
        <end position="300"/>
    </location>
</feature>
<evidence type="ECO:0000313" key="13">
    <source>
        <dbReference type="Proteomes" id="UP000605201"/>
    </source>
</evidence>
<comment type="catalytic activity">
    <reaction evidence="1">
        <text>ATP + protein L-histidine = ADP + protein N-phospho-L-histidine.</text>
        <dbReference type="EC" id="2.7.13.3"/>
    </reaction>
</comment>
<dbReference type="Gene3D" id="3.30.565.10">
    <property type="entry name" value="Histidine kinase-like ATPase, C-terminal domain"/>
    <property type="match status" value="1"/>
</dbReference>
<dbReference type="InterPro" id="IPR036890">
    <property type="entry name" value="HATPase_C_sf"/>
</dbReference>
<evidence type="ECO:0000256" key="3">
    <source>
        <dbReference type="ARBA" id="ARBA00022553"/>
    </source>
</evidence>
<dbReference type="Pfam" id="PF02518">
    <property type="entry name" value="HATPase_c"/>
    <property type="match status" value="1"/>
</dbReference>
<evidence type="ECO:0000256" key="2">
    <source>
        <dbReference type="ARBA" id="ARBA00012438"/>
    </source>
</evidence>
<evidence type="ECO:0000256" key="6">
    <source>
        <dbReference type="PROSITE-ProRule" id="PRU00169"/>
    </source>
</evidence>
<sequence>MEKAEQNPIDYRRILNLSLDLICIAGMDGYFKYVNPTWGKILGYTREELLSRPFLDFIHPDDHAKNDEEVAKMAAGHQVIDFENRYIHKDGFIRYISWTAQPVADEKEMYCIGRDITKRKRAEEALQQNEARYKALFNNMNSGVAVYKAESDGEDFFFVDFNKAGEKIDAVIKEELIGKSVLEAFPSIRDFGLFDVFQRVWRTGKPEHYPIAMYKDERVQGWRNNFVYKLPTDEIVAVYSDETQRKQAEEALRESEEQLKKILDHLPAGVVIIDAETHAIVSANPVALQLISAPEEKVVGSACHRYICPAKEGECPITDLGQTVDSSEKILLKADGQKKFILKSVSKIMLKGKEYLLETFIDISDRKKLETQLRQAQKMESIGTLAGGIAHDFNNILFPIMGFAEMALDDVPKNSPLHHNIKEIILGTKRASDLVKQILAFSRQSDQKPKPLKVQLIIKEVLKLMRSSIPTTIKIKHDINNECGLVMADTTQVHQVAMNLMTNAYHVMEDEGGVLSVSLKEVELTADDLTDQSIDPGTYVCLTVTDTGSGIDQSVISSIFEPYFTTKGNDKGTGLGLAVVHGIVKNYRGDIKVYSEPGKGTAFHVYLPVIKFQTETEETGAVEPVPKGTERILLVDDEEPIVRMEKQMLERLGYHVTERTSSVEALEAFRVNPNKFDLVITDMTMPNTTGVQLAQKLLEIRPDIPIILCTGFSTKVDKEKAAAFGIRGYVMKPVVMSELAKKIREVLEKY</sequence>
<dbReference type="NCBIfam" id="TIGR00229">
    <property type="entry name" value="sensory_box"/>
    <property type="match status" value="2"/>
</dbReference>
<dbReference type="SUPFAM" id="SSF55874">
    <property type="entry name" value="ATPase domain of HSP90 chaperone/DNA topoisomerase II/histidine kinase"/>
    <property type="match status" value="1"/>
</dbReference>
<dbReference type="EMBL" id="JACNIG010000174">
    <property type="protein sequence ID" value="MBC8431778.1"/>
    <property type="molecule type" value="Genomic_DNA"/>
</dbReference>
<dbReference type="InterPro" id="IPR001789">
    <property type="entry name" value="Sig_transdc_resp-reg_receiver"/>
</dbReference>
<evidence type="ECO:0000259" key="11">
    <source>
        <dbReference type="PROSITE" id="PS50113"/>
    </source>
</evidence>
<evidence type="ECO:0000256" key="7">
    <source>
        <dbReference type="SAM" id="Coils"/>
    </source>
</evidence>
<feature type="domain" description="PAC" evidence="11">
    <location>
        <begin position="325"/>
        <end position="375"/>
    </location>
</feature>
<evidence type="ECO:0000259" key="8">
    <source>
        <dbReference type="PROSITE" id="PS50109"/>
    </source>
</evidence>
<evidence type="ECO:0000256" key="5">
    <source>
        <dbReference type="ARBA" id="ARBA00022777"/>
    </source>
</evidence>
<dbReference type="InterPro" id="IPR052162">
    <property type="entry name" value="Sensor_kinase/Photoreceptor"/>
</dbReference>
<dbReference type="AlphaFoldDB" id="A0A8J6P045"/>
<dbReference type="PRINTS" id="PR00344">
    <property type="entry name" value="BCTRLSENSOR"/>
</dbReference>
<dbReference type="Gene3D" id="3.40.50.2300">
    <property type="match status" value="1"/>
</dbReference>
<dbReference type="InterPro" id="IPR011006">
    <property type="entry name" value="CheY-like_superfamily"/>
</dbReference>
<evidence type="ECO:0000259" key="10">
    <source>
        <dbReference type="PROSITE" id="PS50112"/>
    </source>
</evidence>
<dbReference type="CDD" id="cd00082">
    <property type="entry name" value="HisKA"/>
    <property type="match status" value="1"/>
</dbReference>
<dbReference type="InterPro" id="IPR005467">
    <property type="entry name" value="His_kinase_dom"/>
</dbReference>
<dbReference type="Gene3D" id="3.30.450.20">
    <property type="entry name" value="PAS domain"/>
    <property type="match status" value="3"/>
</dbReference>
<dbReference type="PROSITE" id="PS50109">
    <property type="entry name" value="HIS_KIN"/>
    <property type="match status" value="1"/>
</dbReference>
<feature type="coiled-coil region" evidence="7">
    <location>
        <begin position="238"/>
        <end position="265"/>
    </location>
</feature>
<dbReference type="SUPFAM" id="SSF47384">
    <property type="entry name" value="Homodimeric domain of signal transducing histidine kinase"/>
    <property type="match status" value="1"/>
</dbReference>
<reference evidence="12 13" key="1">
    <citation type="submission" date="2020-08" db="EMBL/GenBank/DDBJ databases">
        <title>Bridging the membrane lipid divide: bacteria of the FCB group superphylum have the potential to synthesize archaeal ether lipids.</title>
        <authorList>
            <person name="Villanueva L."/>
            <person name="Von Meijenfeldt F.A.B."/>
            <person name="Westbye A.B."/>
            <person name="Yadav S."/>
            <person name="Hopmans E.C."/>
            <person name="Dutilh B.E."/>
            <person name="Sinninghe Damste J.S."/>
        </authorList>
    </citation>
    <scope>NUCLEOTIDE SEQUENCE [LARGE SCALE GENOMIC DNA]</scope>
    <source>
        <strain evidence="12">NIOZ-UU17</strain>
    </source>
</reference>
<dbReference type="CDD" id="cd17546">
    <property type="entry name" value="REC_hyHK_CKI1_RcsC-like"/>
    <property type="match status" value="1"/>
</dbReference>
<dbReference type="InterPro" id="IPR003661">
    <property type="entry name" value="HisK_dim/P_dom"/>
</dbReference>
<dbReference type="PANTHER" id="PTHR43304">
    <property type="entry name" value="PHYTOCHROME-LIKE PROTEIN CPH1"/>
    <property type="match status" value="1"/>
</dbReference>
<dbReference type="Pfam" id="PF08447">
    <property type="entry name" value="PAS_3"/>
    <property type="match status" value="1"/>
</dbReference>
<dbReference type="SUPFAM" id="SSF55785">
    <property type="entry name" value="PYP-like sensor domain (PAS domain)"/>
    <property type="match status" value="3"/>
</dbReference>
<dbReference type="EC" id="2.7.13.3" evidence="2"/>
<evidence type="ECO:0000256" key="1">
    <source>
        <dbReference type="ARBA" id="ARBA00000085"/>
    </source>
</evidence>
<dbReference type="Pfam" id="PF13426">
    <property type="entry name" value="PAS_9"/>
    <property type="match status" value="1"/>
</dbReference>
<dbReference type="SUPFAM" id="SSF52172">
    <property type="entry name" value="CheY-like"/>
    <property type="match status" value="1"/>
</dbReference>
<dbReference type="SMART" id="SM00086">
    <property type="entry name" value="PAC"/>
    <property type="match status" value="2"/>
</dbReference>
<feature type="domain" description="PAC" evidence="11">
    <location>
        <begin position="80"/>
        <end position="128"/>
    </location>
</feature>
<dbReference type="GO" id="GO:0000155">
    <property type="term" value="F:phosphorelay sensor kinase activity"/>
    <property type="evidence" value="ECO:0007669"/>
    <property type="project" value="InterPro"/>
</dbReference>
<gene>
    <name evidence="12" type="ORF">H8D96_07635</name>
</gene>
<feature type="domain" description="Histidine kinase" evidence="8">
    <location>
        <begin position="388"/>
        <end position="611"/>
    </location>
</feature>
<dbReference type="InterPro" id="IPR000700">
    <property type="entry name" value="PAS-assoc_C"/>
</dbReference>
<proteinExistence type="predicted"/>
<dbReference type="PANTHER" id="PTHR43304:SF1">
    <property type="entry name" value="PAC DOMAIN-CONTAINING PROTEIN"/>
    <property type="match status" value="1"/>
</dbReference>
<dbReference type="InterPro" id="IPR003594">
    <property type="entry name" value="HATPase_dom"/>
</dbReference>
<dbReference type="PROSITE" id="PS50113">
    <property type="entry name" value="PAC"/>
    <property type="match status" value="2"/>
</dbReference>
<evidence type="ECO:0000313" key="12">
    <source>
        <dbReference type="EMBL" id="MBC8431778.1"/>
    </source>
</evidence>
<dbReference type="PROSITE" id="PS50110">
    <property type="entry name" value="RESPONSE_REGULATORY"/>
    <property type="match status" value="1"/>
</dbReference>
<dbReference type="InterPro" id="IPR001610">
    <property type="entry name" value="PAC"/>
</dbReference>
<evidence type="ECO:0000259" key="9">
    <source>
        <dbReference type="PROSITE" id="PS50110"/>
    </source>
</evidence>
<dbReference type="Gene3D" id="1.10.287.130">
    <property type="match status" value="1"/>
</dbReference>
<organism evidence="12 13">
    <name type="scientific">Candidatus Desulfatibia vada</name>
    <dbReference type="NCBI Taxonomy" id="2841696"/>
    <lineage>
        <taxon>Bacteria</taxon>
        <taxon>Pseudomonadati</taxon>
        <taxon>Thermodesulfobacteriota</taxon>
        <taxon>Desulfobacteria</taxon>
        <taxon>Desulfobacterales</taxon>
        <taxon>Desulfobacterales incertae sedis</taxon>
        <taxon>Candidatus Desulfatibia</taxon>
    </lineage>
</organism>
<feature type="domain" description="Response regulatory" evidence="9">
    <location>
        <begin position="631"/>
        <end position="747"/>
    </location>
</feature>
<dbReference type="InterPro" id="IPR036097">
    <property type="entry name" value="HisK_dim/P_sf"/>
</dbReference>
<dbReference type="PROSITE" id="PS50112">
    <property type="entry name" value="PAS"/>
    <property type="match status" value="2"/>
</dbReference>
<dbReference type="SMART" id="SM00388">
    <property type="entry name" value="HisKA"/>
    <property type="match status" value="1"/>
</dbReference>
<name>A0A8J6P045_9BACT</name>
<keyword evidence="5" id="KW-0418">Kinase</keyword>
<dbReference type="SMART" id="SM00448">
    <property type="entry name" value="REC"/>
    <property type="match status" value="1"/>
</dbReference>
<dbReference type="InterPro" id="IPR035965">
    <property type="entry name" value="PAS-like_dom_sf"/>
</dbReference>